<evidence type="ECO:0000256" key="1">
    <source>
        <dbReference type="SAM" id="MobiDB-lite"/>
    </source>
</evidence>
<organism evidence="2 3">
    <name type="scientific">Exophiala xenobiotica</name>
    <dbReference type="NCBI Taxonomy" id="348802"/>
    <lineage>
        <taxon>Eukaryota</taxon>
        <taxon>Fungi</taxon>
        <taxon>Dikarya</taxon>
        <taxon>Ascomycota</taxon>
        <taxon>Pezizomycotina</taxon>
        <taxon>Eurotiomycetes</taxon>
        <taxon>Chaetothyriomycetidae</taxon>
        <taxon>Chaetothyriales</taxon>
        <taxon>Herpotrichiellaceae</taxon>
        <taxon>Exophiala</taxon>
    </lineage>
</organism>
<sequence length="898" mass="98665">MILYRPGVVRVYYTGIPFQLQTLEQELSTMNLSLSMFKLPLAILLLLSNLKLCLASPREAIHDPRYISTAFANCAYAHAEFSRTSTTATELTTSLVANDTTTTRRTRSAKTFSTTTTASESGSTSVSDEHGSWGDWGSSPQTANSHVSGEDLPSPKTSGGRSHQVGTSDASGTNDSSSGDASPQQGGHAATHEKGSSWGFYRNSTTRDNTTSNDSWFGENDGVPALTEEDILFIISERALAYAGFPDSDGSTWPLNDSVVIKRQTTNGTNADYFGGENTLEKWKRLEMDSWLEKYVADVDIPGQPGKKLANSTNFFHDFWLSTGEENVVVCDSLLESCNVAGVSDDTRFSYINRTDAYRAQYVRQVIKVWQSSNKQAYDIFSRAVSDSQLNILAAHTVLVQGTPPPQTNIFEVLVPALALVAAFVPVLAPVAGVMAGVYAFAQAVTKREDTMEGVVWAKSQLNHTDYFETLQVRQDGQQTTDTINDLLQRVAKLEVPPKTWLDQANNLATVVSKAGDAAAKTYIAFKGLNPQLPASSISSWDVFDSRVLQTLQLFPKSILTSFEQNIKTYWAQQTTNAAGTTILSSGMRPFLLGGRWSLASANKENVSDSATKVKKYLDAVIFMQYVQQQAFYYWIQDFPTSSACTKARQDAISDGWLASNGWYNCKRLDSGQYQLQYTRKPTTARGFADVSQNGRYYPGGDVVALEHIPNSDRGCYVQERSGSILRRTGFDQVTAGLNKWNDGVLSTLGYGFKLDEVFAASQSCQTAMGDPFIPNKAPRNAFYPPMRLKDNTQGGGESEILSGTLPPCLFNLPIFEVGRSDLNNWCKNHMGEMRGSPGWYQGNEACGDELEWWAIQSDTKLCGSNQGDYAPTRDSRPGCSLHERGVVSVSCPRWSDN</sequence>
<name>A0A0D2EPV6_9EURO</name>
<feature type="compositionally biased region" description="Low complexity" evidence="1">
    <location>
        <begin position="202"/>
        <end position="215"/>
    </location>
</feature>
<dbReference type="AlphaFoldDB" id="A0A0D2EPV6"/>
<protein>
    <submittedName>
        <fullName evidence="2">Uncharacterized protein</fullName>
    </submittedName>
</protein>
<dbReference type="GeneID" id="25328060"/>
<proteinExistence type="predicted"/>
<gene>
    <name evidence="2" type="ORF">PV05_06152</name>
</gene>
<feature type="compositionally biased region" description="Polar residues" evidence="1">
    <location>
        <begin position="155"/>
        <end position="185"/>
    </location>
</feature>
<feature type="compositionally biased region" description="Low complexity" evidence="1">
    <location>
        <begin position="99"/>
        <end position="126"/>
    </location>
</feature>
<feature type="region of interest" description="Disordered" evidence="1">
    <location>
        <begin position="99"/>
        <end position="217"/>
    </location>
</feature>
<evidence type="ECO:0000313" key="2">
    <source>
        <dbReference type="EMBL" id="KIW57613.1"/>
    </source>
</evidence>
<keyword evidence="3" id="KW-1185">Reference proteome</keyword>
<evidence type="ECO:0000313" key="3">
    <source>
        <dbReference type="Proteomes" id="UP000054342"/>
    </source>
</evidence>
<dbReference type="Proteomes" id="UP000054342">
    <property type="component" value="Unassembled WGS sequence"/>
</dbReference>
<reference evidence="2 3" key="1">
    <citation type="submission" date="2015-01" db="EMBL/GenBank/DDBJ databases">
        <title>The Genome Sequence of Exophiala xenobiotica CBS118157.</title>
        <authorList>
            <consortium name="The Broad Institute Genomics Platform"/>
            <person name="Cuomo C."/>
            <person name="de Hoog S."/>
            <person name="Gorbushina A."/>
            <person name="Stielow B."/>
            <person name="Teixiera M."/>
            <person name="Abouelleil A."/>
            <person name="Chapman S.B."/>
            <person name="Priest M."/>
            <person name="Young S.K."/>
            <person name="Wortman J."/>
            <person name="Nusbaum C."/>
            <person name="Birren B."/>
        </authorList>
    </citation>
    <scope>NUCLEOTIDE SEQUENCE [LARGE SCALE GENOMIC DNA]</scope>
    <source>
        <strain evidence="2 3">CBS 118157</strain>
    </source>
</reference>
<accession>A0A0D2EPV6</accession>
<dbReference type="OrthoDB" id="10401182at2759"/>
<feature type="compositionally biased region" description="Polar residues" evidence="1">
    <location>
        <begin position="138"/>
        <end position="147"/>
    </location>
</feature>
<dbReference type="EMBL" id="KN847319">
    <property type="protein sequence ID" value="KIW57613.1"/>
    <property type="molecule type" value="Genomic_DNA"/>
</dbReference>
<dbReference type="HOGENOM" id="CLU_328734_0_0_1"/>
<dbReference type="RefSeq" id="XP_013318197.1">
    <property type="nucleotide sequence ID" value="XM_013462743.1"/>
</dbReference>